<comment type="caution">
    <text evidence="10">The sequence shown here is derived from an EMBL/GenBank/DDBJ whole genome shotgun (WGS) entry which is preliminary data.</text>
</comment>
<dbReference type="PANTHER" id="PTHR24243:SF208">
    <property type="entry name" value="PYROKININ-1 RECEPTOR"/>
    <property type="match status" value="1"/>
</dbReference>
<feature type="transmembrane region" description="Helical" evidence="8">
    <location>
        <begin position="122"/>
        <end position="144"/>
    </location>
</feature>
<feature type="transmembrane region" description="Helical" evidence="8">
    <location>
        <begin position="84"/>
        <end position="102"/>
    </location>
</feature>
<evidence type="ECO:0000256" key="7">
    <source>
        <dbReference type="ARBA" id="ARBA00023224"/>
    </source>
</evidence>
<keyword evidence="7" id="KW-0807">Transducer</keyword>
<protein>
    <recommendedName>
        <fullName evidence="9">G-protein coupled receptors family 1 profile domain-containing protein</fullName>
    </recommendedName>
</protein>
<feature type="transmembrane region" description="Helical" evidence="8">
    <location>
        <begin position="207"/>
        <end position="226"/>
    </location>
</feature>
<gene>
    <name evidence="10" type="ORF">niasHS_001096</name>
</gene>
<organism evidence="10 11">
    <name type="scientific">Heterodera schachtii</name>
    <name type="common">Sugarbeet cyst nematode worm</name>
    <name type="synonym">Tylenchus schachtii</name>
    <dbReference type="NCBI Taxonomy" id="97005"/>
    <lineage>
        <taxon>Eukaryota</taxon>
        <taxon>Metazoa</taxon>
        <taxon>Ecdysozoa</taxon>
        <taxon>Nematoda</taxon>
        <taxon>Chromadorea</taxon>
        <taxon>Rhabditida</taxon>
        <taxon>Tylenchina</taxon>
        <taxon>Tylenchomorpha</taxon>
        <taxon>Tylenchoidea</taxon>
        <taxon>Heteroderidae</taxon>
        <taxon>Heteroderinae</taxon>
        <taxon>Heterodera</taxon>
    </lineage>
</organism>
<comment type="subcellular location">
    <subcellularLocation>
        <location evidence="1">Membrane</location>
        <topology evidence="1">Multi-pass membrane protein</topology>
    </subcellularLocation>
</comment>
<keyword evidence="6" id="KW-0675">Receptor</keyword>
<dbReference type="PROSITE" id="PS50262">
    <property type="entry name" value="G_PROTEIN_RECEP_F1_2"/>
    <property type="match status" value="1"/>
</dbReference>
<dbReference type="PANTHER" id="PTHR24243">
    <property type="entry name" value="G-PROTEIN COUPLED RECEPTOR"/>
    <property type="match status" value="1"/>
</dbReference>
<sequence length="245" mass="29064">MNLLLLNLALSDLCLLSINSLYLMPKLFERPILKFSLIYCYFHIFMTGVCGLVSILTYMAICVERYIVIVCPLHASNWCTRSRILLVINSIWAFAIMYRLPYFDLIGTEKHEYGCFLEFLPFHWVSEFVFIHLSVFIISATLYYKTCKVLWSMEVLDYTRLNERKIRQRRKVMKVLIFCFVLYFLCSFGSISLFIICELYGIDILRYAIRLFAMQSAINPFIYTLIGKQFRQNCTKFFSHIFNNK</sequence>
<evidence type="ECO:0000256" key="3">
    <source>
        <dbReference type="ARBA" id="ARBA00022989"/>
    </source>
</evidence>
<dbReference type="Proteomes" id="UP001620645">
    <property type="component" value="Unassembled WGS sequence"/>
</dbReference>
<accession>A0ABD2KC52</accession>
<evidence type="ECO:0000256" key="2">
    <source>
        <dbReference type="ARBA" id="ARBA00022692"/>
    </source>
</evidence>
<keyword evidence="3 8" id="KW-1133">Transmembrane helix</keyword>
<dbReference type="Gene3D" id="1.20.1070.10">
    <property type="entry name" value="Rhodopsin 7-helix transmembrane proteins"/>
    <property type="match status" value="1"/>
</dbReference>
<dbReference type="Pfam" id="PF00001">
    <property type="entry name" value="7tm_1"/>
    <property type="match status" value="1"/>
</dbReference>
<dbReference type="InterPro" id="IPR017452">
    <property type="entry name" value="GPCR_Rhodpsn_7TM"/>
</dbReference>
<evidence type="ECO:0000256" key="5">
    <source>
        <dbReference type="ARBA" id="ARBA00023136"/>
    </source>
</evidence>
<evidence type="ECO:0000256" key="4">
    <source>
        <dbReference type="ARBA" id="ARBA00023040"/>
    </source>
</evidence>
<evidence type="ECO:0000259" key="9">
    <source>
        <dbReference type="PROSITE" id="PS50262"/>
    </source>
</evidence>
<name>A0ABD2KC52_HETSC</name>
<keyword evidence="5 8" id="KW-0472">Membrane</keyword>
<dbReference type="CDD" id="cd00637">
    <property type="entry name" value="7tm_classA_rhodopsin-like"/>
    <property type="match status" value="1"/>
</dbReference>
<evidence type="ECO:0000256" key="6">
    <source>
        <dbReference type="ARBA" id="ARBA00023170"/>
    </source>
</evidence>
<evidence type="ECO:0000256" key="1">
    <source>
        <dbReference type="ARBA" id="ARBA00004141"/>
    </source>
</evidence>
<reference evidence="10 11" key="1">
    <citation type="submission" date="2024-10" db="EMBL/GenBank/DDBJ databases">
        <authorList>
            <person name="Kim D."/>
        </authorList>
    </citation>
    <scope>NUCLEOTIDE SEQUENCE [LARGE SCALE GENOMIC DNA]</scope>
    <source>
        <strain evidence="10">Taebaek</strain>
    </source>
</reference>
<feature type="domain" description="G-protein coupled receptors family 1 profile" evidence="9">
    <location>
        <begin position="1"/>
        <end position="223"/>
    </location>
</feature>
<dbReference type="AlphaFoldDB" id="A0ABD2KC52"/>
<keyword evidence="2 8" id="KW-0812">Transmembrane</keyword>
<keyword evidence="11" id="KW-1185">Reference proteome</keyword>
<dbReference type="SUPFAM" id="SSF81321">
    <property type="entry name" value="Family A G protein-coupled receptor-like"/>
    <property type="match status" value="1"/>
</dbReference>
<dbReference type="EMBL" id="JBICCN010000028">
    <property type="protein sequence ID" value="KAL3100530.1"/>
    <property type="molecule type" value="Genomic_DNA"/>
</dbReference>
<dbReference type="GO" id="GO:0016020">
    <property type="term" value="C:membrane"/>
    <property type="evidence" value="ECO:0007669"/>
    <property type="project" value="UniProtKB-SubCell"/>
</dbReference>
<keyword evidence="4" id="KW-0297">G-protein coupled receptor</keyword>
<dbReference type="InterPro" id="IPR000276">
    <property type="entry name" value="GPCR_Rhodpsn"/>
</dbReference>
<dbReference type="GO" id="GO:0004930">
    <property type="term" value="F:G protein-coupled receptor activity"/>
    <property type="evidence" value="ECO:0007669"/>
    <property type="project" value="UniProtKB-KW"/>
</dbReference>
<evidence type="ECO:0000313" key="11">
    <source>
        <dbReference type="Proteomes" id="UP001620645"/>
    </source>
</evidence>
<evidence type="ECO:0000313" key="10">
    <source>
        <dbReference type="EMBL" id="KAL3100530.1"/>
    </source>
</evidence>
<feature type="transmembrane region" description="Helical" evidence="8">
    <location>
        <begin position="175"/>
        <end position="201"/>
    </location>
</feature>
<feature type="transmembrane region" description="Helical" evidence="8">
    <location>
        <begin position="40"/>
        <end position="63"/>
    </location>
</feature>
<proteinExistence type="predicted"/>
<evidence type="ECO:0000256" key="8">
    <source>
        <dbReference type="SAM" id="Phobius"/>
    </source>
</evidence>
<dbReference type="PRINTS" id="PR00237">
    <property type="entry name" value="GPCRRHODOPSN"/>
</dbReference>